<gene>
    <name evidence="2" type="ORF">C7C46_31500</name>
</gene>
<evidence type="ECO:0000256" key="1">
    <source>
        <dbReference type="SAM" id="Phobius"/>
    </source>
</evidence>
<dbReference type="Pfam" id="PF06912">
    <property type="entry name" value="DUF1275"/>
    <property type="match status" value="1"/>
</dbReference>
<feature type="transmembrane region" description="Helical" evidence="1">
    <location>
        <begin position="218"/>
        <end position="235"/>
    </location>
</feature>
<protein>
    <submittedName>
        <fullName evidence="2">DUF1275 domain-containing protein</fullName>
    </submittedName>
</protein>
<feature type="transmembrane region" description="Helical" evidence="1">
    <location>
        <begin position="140"/>
        <end position="161"/>
    </location>
</feature>
<dbReference type="InterPro" id="IPR010699">
    <property type="entry name" value="DUF1275"/>
</dbReference>
<feature type="transmembrane region" description="Helical" evidence="1">
    <location>
        <begin position="60"/>
        <end position="93"/>
    </location>
</feature>
<proteinExistence type="predicted"/>
<accession>A0A2V4MX05</accession>
<dbReference type="AlphaFoldDB" id="A0A2V4MX05"/>
<feature type="transmembrane region" description="Helical" evidence="1">
    <location>
        <begin position="194"/>
        <end position="212"/>
    </location>
</feature>
<evidence type="ECO:0000313" key="2">
    <source>
        <dbReference type="EMBL" id="PYC66364.1"/>
    </source>
</evidence>
<comment type="caution">
    <text evidence="2">The sequence shown here is derived from an EMBL/GenBank/DDBJ whole genome shotgun (WGS) entry which is preliminary data.</text>
</comment>
<keyword evidence="1" id="KW-0812">Transmembrane</keyword>
<dbReference type="EMBL" id="PYBW01000180">
    <property type="protein sequence ID" value="PYC66364.1"/>
    <property type="molecule type" value="Genomic_DNA"/>
</dbReference>
<reference evidence="2 3" key="1">
    <citation type="submission" date="2018-03" db="EMBL/GenBank/DDBJ databases">
        <title>Bioinformatic expansion and discovery of thiopeptide antibiotics.</title>
        <authorList>
            <person name="Schwalen C.J."/>
            <person name="Hudson G.A."/>
            <person name="Mitchell D.A."/>
        </authorList>
    </citation>
    <scope>NUCLEOTIDE SEQUENCE [LARGE SCALE GENOMIC DNA]</scope>
    <source>
        <strain evidence="2 3">ATCC 21389</strain>
    </source>
</reference>
<dbReference type="PANTHER" id="PTHR37314:SF4">
    <property type="entry name" value="UPF0700 TRANSMEMBRANE PROTEIN YOAK"/>
    <property type="match status" value="1"/>
</dbReference>
<organism evidence="2 3">
    <name type="scientific">Streptomyces tateyamensis</name>
    <dbReference type="NCBI Taxonomy" id="565073"/>
    <lineage>
        <taxon>Bacteria</taxon>
        <taxon>Bacillati</taxon>
        <taxon>Actinomycetota</taxon>
        <taxon>Actinomycetes</taxon>
        <taxon>Kitasatosporales</taxon>
        <taxon>Streptomycetaceae</taxon>
        <taxon>Streptomyces</taxon>
    </lineage>
</organism>
<keyword evidence="3" id="KW-1185">Reference proteome</keyword>
<dbReference type="PANTHER" id="PTHR37314">
    <property type="entry name" value="SLR0142 PROTEIN"/>
    <property type="match status" value="1"/>
</dbReference>
<keyword evidence="1" id="KW-0472">Membrane</keyword>
<keyword evidence="1" id="KW-1133">Transmembrane helix</keyword>
<dbReference type="Proteomes" id="UP000248039">
    <property type="component" value="Unassembled WGS sequence"/>
</dbReference>
<dbReference type="OrthoDB" id="4272751at2"/>
<evidence type="ECO:0000313" key="3">
    <source>
        <dbReference type="Proteomes" id="UP000248039"/>
    </source>
</evidence>
<sequence length="252" mass="25585">MGRVRELLRGAWRTAVPEPGDRHGPLPPLLLALTVLSGMIDAVSYLMLGQVFVANMTGNVVFLGFALAGAPGFSVTTSLVALLAFVAGAFLGGRLLAPVTHRGRALLHAVLVETVLLGAAALLVALFPVSPGSTDSSRDLATAVLALAMGVQNAMVAVVAVPDLTTTVVTRTITAAFADTGRTGRLEQRAGRRLLSVLTLAAGALVGATLVLHASQGAALGVPAALALVAGLAAVRPARADAPWTARDRGRA</sequence>
<name>A0A2V4MX05_9ACTN</name>
<feature type="transmembrane region" description="Helical" evidence="1">
    <location>
        <begin position="105"/>
        <end position="128"/>
    </location>
</feature>